<comment type="caution">
    <text evidence="2">The sequence shown here is derived from an EMBL/GenBank/DDBJ whole genome shotgun (WGS) entry which is preliminary data.</text>
</comment>
<evidence type="ECO:0000256" key="1">
    <source>
        <dbReference type="SAM" id="Phobius"/>
    </source>
</evidence>
<protein>
    <submittedName>
        <fullName evidence="2">Uncharacterized protein</fullName>
    </submittedName>
</protein>
<dbReference type="AlphaFoldDB" id="A0A263BXE3"/>
<dbReference type="Proteomes" id="UP000217083">
    <property type="component" value="Unassembled WGS sequence"/>
</dbReference>
<name>A0A263BXE3_9BACI</name>
<keyword evidence="1" id="KW-0812">Transmembrane</keyword>
<organism evidence="2 3">
    <name type="scientific">Lottiidibacillus patelloidae</name>
    <dbReference type="NCBI Taxonomy" id="2670334"/>
    <lineage>
        <taxon>Bacteria</taxon>
        <taxon>Bacillati</taxon>
        <taxon>Bacillota</taxon>
        <taxon>Bacilli</taxon>
        <taxon>Bacillales</taxon>
        <taxon>Bacillaceae</taxon>
        <taxon>Lottiidibacillus</taxon>
    </lineage>
</organism>
<reference evidence="3" key="1">
    <citation type="submission" date="2017-08" db="EMBL/GenBank/DDBJ databases">
        <authorList>
            <person name="Huang Z."/>
        </authorList>
    </citation>
    <scope>NUCLEOTIDE SEQUENCE [LARGE SCALE GENOMIC DNA]</scope>
    <source>
        <strain evidence="3">SA5d-4</strain>
    </source>
</reference>
<dbReference type="RefSeq" id="WP_094921321.1">
    <property type="nucleotide sequence ID" value="NZ_NPIA01000001.1"/>
</dbReference>
<keyword evidence="1" id="KW-0472">Membrane</keyword>
<keyword evidence="1" id="KW-1133">Transmembrane helix</keyword>
<reference evidence="2 3" key="2">
    <citation type="submission" date="2017-09" db="EMBL/GenBank/DDBJ databases">
        <title>Bacillus patelloidae sp. nov., isolated from the intestinal tract of a marine limpet.</title>
        <authorList>
            <person name="Liu R."/>
            <person name="Dong C."/>
            <person name="Shao Z."/>
        </authorList>
    </citation>
    <scope>NUCLEOTIDE SEQUENCE [LARGE SCALE GENOMIC DNA]</scope>
    <source>
        <strain evidence="2 3">SA5d-4</strain>
    </source>
</reference>
<evidence type="ECO:0000313" key="3">
    <source>
        <dbReference type="Proteomes" id="UP000217083"/>
    </source>
</evidence>
<feature type="transmembrane region" description="Helical" evidence="1">
    <location>
        <begin position="33"/>
        <end position="54"/>
    </location>
</feature>
<feature type="transmembrane region" description="Helical" evidence="1">
    <location>
        <begin position="6"/>
        <end position="26"/>
    </location>
</feature>
<feature type="transmembrane region" description="Helical" evidence="1">
    <location>
        <begin position="60"/>
        <end position="83"/>
    </location>
</feature>
<evidence type="ECO:0000313" key="2">
    <source>
        <dbReference type="EMBL" id="OZM58431.1"/>
    </source>
</evidence>
<proteinExistence type="predicted"/>
<dbReference type="EMBL" id="NPIA01000001">
    <property type="protein sequence ID" value="OZM58431.1"/>
    <property type="molecule type" value="Genomic_DNA"/>
</dbReference>
<sequence>MNVYNYLVVYSLYGLVWSGYSICVMLSTGDGKLVEGVLFIILFYFTYLIGQYVIKMKKQAMVTAITGAVVYIAAKTVFNLLFFI</sequence>
<keyword evidence="3" id="KW-1185">Reference proteome</keyword>
<gene>
    <name evidence="2" type="ORF">CIB95_02360</name>
</gene>
<accession>A0A263BXE3</accession>